<feature type="domain" description="C3H1-type" evidence="4">
    <location>
        <begin position="274"/>
        <end position="302"/>
    </location>
</feature>
<protein>
    <recommendedName>
        <fullName evidence="4">C3H1-type domain-containing protein</fullName>
    </recommendedName>
</protein>
<dbReference type="GO" id="GO:0000175">
    <property type="term" value="F:3'-5'-RNA exonuclease activity"/>
    <property type="evidence" value="ECO:0007669"/>
    <property type="project" value="TreeGrafter"/>
</dbReference>
<sequence length="423" mass="48011">MSQSFNDVTTENLAQLYPKILHTLADATFIAIDTEFTGLGVKGDNVRAATSEAEKPSVYRVDNFNLLLSLQASYTVSAQSLRFLADSGFDFNKQIRLGLPYTTGSAEEKDAFGVKNLFRNILMDINRLQIPIIIHNGLMDLMYLYYSLYTDLPSNLQVFAADLSDMFPGGIYDTKYISDYVSKEPVSFLSYLYKKYEREEKRRLAILNNPDQDHGEKYTKRCFHVEIQPPFPIEQVIKKAVDVEQEDPQDGSAAQASNSRKKRRRKNKGTSAPKEEKLYCEQYALHGYCRQNKQCGKSHDLDYILDEVEKSQKRKKTGATVGEDEEAVVTPPDMNVDVPPLPAAPLIPGPSFYHSAHFDSYMTGYVFVHQLQEFRDYTTHANKLYLIGKDIPLPIQKSAFTSLSKGWQELKAELQKINPDTSS</sequence>
<dbReference type="GO" id="GO:0017069">
    <property type="term" value="F:snRNA binding"/>
    <property type="evidence" value="ECO:0007669"/>
    <property type="project" value="TreeGrafter"/>
</dbReference>
<proteinExistence type="inferred from homology"/>
<dbReference type="SUPFAM" id="SSF53098">
    <property type="entry name" value="Ribonuclease H-like"/>
    <property type="match status" value="1"/>
</dbReference>
<comment type="caution">
    <text evidence="5">The sequence shown here is derived from an EMBL/GenBank/DDBJ whole genome shotgun (WGS) entry which is preliminary data.</text>
</comment>
<dbReference type="GO" id="GO:0015030">
    <property type="term" value="C:Cajal body"/>
    <property type="evidence" value="ECO:0007669"/>
    <property type="project" value="TreeGrafter"/>
</dbReference>
<evidence type="ECO:0000313" key="6">
    <source>
        <dbReference type="Proteomes" id="UP000612746"/>
    </source>
</evidence>
<keyword evidence="2" id="KW-0862">Zinc</keyword>
<dbReference type="Proteomes" id="UP000612746">
    <property type="component" value="Unassembled WGS sequence"/>
</dbReference>
<feature type="zinc finger region" description="C3H1-type" evidence="2">
    <location>
        <begin position="274"/>
        <end position="302"/>
    </location>
</feature>
<keyword evidence="2" id="KW-0479">Metal-binding</keyword>
<dbReference type="InterPro" id="IPR000571">
    <property type="entry name" value="Znf_CCCH"/>
</dbReference>
<dbReference type="PANTHER" id="PTHR15092:SF37">
    <property type="entry name" value="TARGET OF EGR1 PROTEIN 1"/>
    <property type="match status" value="1"/>
</dbReference>
<dbReference type="InterPro" id="IPR036397">
    <property type="entry name" value="RNaseH_sf"/>
</dbReference>
<accession>A0A8H7UGQ8</accession>
<dbReference type="Pfam" id="PF04857">
    <property type="entry name" value="CAF1"/>
    <property type="match status" value="3"/>
</dbReference>
<feature type="compositionally biased region" description="Basic residues" evidence="3">
    <location>
        <begin position="259"/>
        <end position="268"/>
    </location>
</feature>
<dbReference type="PROSITE" id="PS50103">
    <property type="entry name" value="ZF_C3H1"/>
    <property type="match status" value="1"/>
</dbReference>
<organism evidence="5 6">
    <name type="scientific">Umbelopsis vinacea</name>
    <dbReference type="NCBI Taxonomy" id="44442"/>
    <lineage>
        <taxon>Eukaryota</taxon>
        <taxon>Fungi</taxon>
        <taxon>Fungi incertae sedis</taxon>
        <taxon>Mucoromycota</taxon>
        <taxon>Mucoromycotina</taxon>
        <taxon>Umbelopsidomycetes</taxon>
        <taxon>Umbelopsidales</taxon>
        <taxon>Umbelopsidaceae</taxon>
        <taxon>Umbelopsis</taxon>
    </lineage>
</organism>
<name>A0A8H7UGQ8_9FUNG</name>
<evidence type="ECO:0000256" key="3">
    <source>
        <dbReference type="SAM" id="MobiDB-lite"/>
    </source>
</evidence>
<dbReference type="EMBL" id="JAEPRA010000005">
    <property type="protein sequence ID" value="KAG2185166.1"/>
    <property type="molecule type" value="Genomic_DNA"/>
</dbReference>
<keyword evidence="6" id="KW-1185">Reference proteome</keyword>
<evidence type="ECO:0000259" key="4">
    <source>
        <dbReference type="PROSITE" id="PS50103"/>
    </source>
</evidence>
<dbReference type="InterPro" id="IPR006941">
    <property type="entry name" value="RNase_CAF1"/>
</dbReference>
<evidence type="ECO:0000313" key="5">
    <source>
        <dbReference type="EMBL" id="KAG2185166.1"/>
    </source>
</evidence>
<dbReference type="PANTHER" id="PTHR15092">
    <property type="entry name" value="POLY A -SPECIFIC RIBONUCLEASE/TARGET OF EGR1, MEMBER 1"/>
    <property type="match status" value="1"/>
</dbReference>
<dbReference type="GO" id="GO:0008270">
    <property type="term" value="F:zinc ion binding"/>
    <property type="evidence" value="ECO:0007669"/>
    <property type="project" value="UniProtKB-KW"/>
</dbReference>
<dbReference type="AlphaFoldDB" id="A0A8H7UGQ8"/>
<evidence type="ECO:0000256" key="1">
    <source>
        <dbReference type="ARBA" id="ARBA00008372"/>
    </source>
</evidence>
<dbReference type="InterPro" id="IPR012337">
    <property type="entry name" value="RNaseH-like_sf"/>
</dbReference>
<dbReference type="GO" id="GO:0034472">
    <property type="term" value="P:snRNA 3'-end processing"/>
    <property type="evidence" value="ECO:0007669"/>
    <property type="project" value="TreeGrafter"/>
</dbReference>
<reference evidence="5" key="1">
    <citation type="submission" date="2020-12" db="EMBL/GenBank/DDBJ databases">
        <title>Metabolic potential, ecology and presence of endohyphal bacteria is reflected in genomic diversity of Mucoromycotina.</title>
        <authorList>
            <person name="Muszewska A."/>
            <person name="Okrasinska A."/>
            <person name="Steczkiewicz K."/>
            <person name="Drgas O."/>
            <person name="Orlowska M."/>
            <person name="Perlinska-Lenart U."/>
            <person name="Aleksandrzak-Piekarczyk T."/>
            <person name="Szatraj K."/>
            <person name="Zielenkiewicz U."/>
            <person name="Pilsyk S."/>
            <person name="Malc E."/>
            <person name="Mieczkowski P."/>
            <person name="Kruszewska J.S."/>
            <person name="Biernat P."/>
            <person name="Pawlowska J."/>
        </authorList>
    </citation>
    <scope>NUCLEOTIDE SEQUENCE</scope>
    <source>
        <strain evidence="5">WA0000051536</strain>
    </source>
</reference>
<dbReference type="Gene3D" id="3.30.420.10">
    <property type="entry name" value="Ribonuclease H-like superfamily/Ribonuclease H"/>
    <property type="match status" value="1"/>
</dbReference>
<evidence type="ECO:0000256" key="2">
    <source>
        <dbReference type="PROSITE-ProRule" id="PRU00723"/>
    </source>
</evidence>
<dbReference type="OrthoDB" id="414075at2759"/>
<gene>
    <name evidence="5" type="ORF">INT44_001956</name>
</gene>
<keyword evidence="2" id="KW-0863">Zinc-finger</keyword>
<dbReference type="InterPro" id="IPR051181">
    <property type="entry name" value="CAF1_poly(A)_ribonucleases"/>
</dbReference>
<comment type="similarity">
    <text evidence="1">Belongs to the CAF1 family.</text>
</comment>
<feature type="region of interest" description="Disordered" evidence="3">
    <location>
        <begin position="243"/>
        <end position="273"/>
    </location>
</feature>